<comment type="caution">
    <text evidence="3">The sequence shown here is derived from an EMBL/GenBank/DDBJ whole genome shotgun (WGS) entry which is preliminary data.</text>
</comment>
<dbReference type="GO" id="GO:0016491">
    <property type="term" value="F:oxidoreductase activity"/>
    <property type="evidence" value="ECO:0007669"/>
    <property type="project" value="TreeGrafter"/>
</dbReference>
<dbReference type="PANTHER" id="PTHR42923">
    <property type="entry name" value="PROTOPORPHYRINOGEN OXIDASE"/>
    <property type="match status" value="1"/>
</dbReference>
<dbReference type="PANTHER" id="PTHR42923:SF17">
    <property type="entry name" value="AMINE OXIDASE DOMAIN-CONTAINING PROTEIN"/>
    <property type="match status" value="1"/>
</dbReference>
<organism evidence="3 4">
    <name type="scientific">Tilletiaria anomala (strain ATCC 24038 / CBS 436.72 / UBC 951)</name>
    <dbReference type="NCBI Taxonomy" id="1037660"/>
    <lineage>
        <taxon>Eukaryota</taxon>
        <taxon>Fungi</taxon>
        <taxon>Dikarya</taxon>
        <taxon>Basidiomycota</taxon>
        <taxon>Ustilaginomycotina</taxon>
        <taxon>Exobasidiomycetes</taxon>
        <taxon>Georgefischeriales</taxon>
        <taxon>Tilletiariaceae</taxon>
        <taxon>Tilletiaria</taxon>
    </lineage>
</organism>
<dbReference type="Gene3D" id="3.50.50.60">
    <property type="entry name" value="FAD/NAD(P)-binding domain"/>
    <property type="match status" value="1"/>
</dbReference>
<evidence type="ECO:0000313" key="4">
    <source>
        <dbReference type="Proteomes" id="UP000027361"/>
    </source>
</evidence>
<evidence type="ECO:0000256" key="2">
    <source>
        <dbReference type="SAM" id="Phobius"/>
    </source>
</evidence>
<evidence type="ECO:0000256" key="1">
    <source>
        <dbReference type="SAM" id="MobiDB-lite"/>
    </source>
</evidence>
<feature type="region of interest" description="Disordered" evidence="1">
    <location>
        <begin position="1"/>
        <end position="28"/>
    </location>
</feature>
<dbReference type="SUPFAM" id="SSF51905">
    <property type="entry name" value="FAD/NAD(P)-binding domain"/>
    <property type="match status" value="1"/>
</dbReference>
<dbReference type="RefSeq" id="XP_013243928.1">
    <property type="nucleotide sequence ID" value="XM_013388474.1"/>
</dbReference>
<dbReference type="InParanoid" id="A0A066W1Z3"/>
<dbReference type="AlphaFoldDB" id="A0A066W1Z3"/>
<evidence type="ECO:0008006" key="5">
    <source>
        <dbReference type="Google" id="ProtNLM"/>
    </source>
</evidence>
<protein>
    <recommendedName>
        <fullName evidence="5">Amine oxidase domain-containing protein</fullName>
    </recommendedName>
</protein>
<evidence type="ECO:0000313" key="3">
    <source>
        <dbReference type="EMBL" id="KDN47736.1"/>
    </source>
</evidence>
<dbReference type="STRING" id="1037660.A0A066W1Z3"/>
<keyword evidence="2" id="KW-0472">Membrane</keyword>
<dbReference type="OrthoDB" id="1111734at2759"/>
<sequence>MLRASSLSGSEHRGSSHSSERAGRAKSPKRVAIIGSGLSGLMCAYTLANAAKDDAAASESEKRLPMFQVHIFEKAKSLGLDSNSILVKEPAGKRSIRVDVPMRSFNSGYYPELLSLYRQLGIAVEKSNFTYSFASLEPHATARTPSERRGAPVPDFIYNGHSGVHGFGMPSSLLKLLPSRATFRSPSKALSYVKSELPVAVWALRDYLALVLFFAMCYFQLLFYALFHHLLGHTRDPTHPLASRRLGEWSSSAHINTRFIDDVIIPLFSAVMTSQADSVRNAPAAEVLEYVACTFLRSHYTVQAGVHEVQKALSKPLSKESIHTGAQVFEVSDCASAVGVGGRTFSLLVRDVEGHLQLYEDFHHCIFATQASQSADFLRKYLQRSSSVDSGRDAIQTQQLRQMVQQLEQFRYEHSSVINHTDQSMMPPSKRDWRDLNLVSPSMLGVNGAAHTKELDDSDDDDNRSAPRGRTLSEGQTQTMATHLIAQDFPSPNGPQLLMQTTNALRGMTPRQETVLSISNFQRAIVTIEGKAAQKGLFDWVRQSEATSAVRKSSRQHRLMKLLRDPLGVRWQLRLGDLQGGWQRRLSTRQLRREVDGGGEAGGQLWVCGSWSPGIPLLEGCVRSARLVCEEIMRQEGI</sequence>
<dbReference type="GeneID" id="25264238"/>
<feature type="transmembrane region" description="Helical" evidence="2">
    <location>
        <begin position="207"/>
        <end position="227"/>
    </location>
</feature>
<dbReference type="InterPro" id="IPR050464">
    <property type="entry name" value="Zeta_carotene_desat/Oxidored"/>
</dbReference>
<feature type="region of interest" description="Disordered" evidence="1">
    <location>
        <begin position="450"/>
        <end position="478"/>
    </location>
</feature>
<dbReference type="OMA" id="CFFVAPK"/>
<feature type="compositionally biased region" description="Basic and acidic residues" evidence="1">
    <location>
        <begin position="10"/>
        <end position="23"/>
    </location>
</feature>
<keyword evidence="2" id="KW-0812">Transmembrane</keyword>
<dbReference type="EMBL" id="JMSN01000028">
    <property type="protein sequence ID" value="KDN47736.1"/>
    <property type="molecule type" value="Genomic_DNA"/>
</dbReference>
<dbReference type="InterPro" id="IPR036188">
    <property type="entry name" value="FAD/NAD-bd_sf"/>
</dbReference>
<keyword evidence="2" id="KW-1133">Transmembrane helix</keyword>
<dbReference type="HOGENOM" id="CLU_028123_3_0_1"/>
<dbReference type="Proteomes" id="UP000027361">
    <property type="component" value="Unassembled WGS sequence"/>
</dbReference>
<dbReference type="Pfam" id="PF13450">
    <property type="entry name" value="NAD_binding_8"/>
    <property type="match status" value="1"/>
</dbReference>
<keyword evidence="4" id="KW-1185">Reference proteome</keyword>
<reference evidence="3 4" key="1">
    <citation type="submission" date="2014-05" db="EMBL/GenBank/DDBJ databases">
        <title>Draft genome sequence of a rare smut relative, Tilletiaria anomala UBC 951.</title>
        <authorList>
            <consortium name="DOE Joint Genome Institute"/>
            <person name="Toome M."/>
            <person name="Kuo A."/>
            <person name="Henrissat B."/>
            <person name="Lipzen A."/>
            <person name="Tritt A."/>
            <person name="Yoshinaga Y."/>
            <person name="Zane M."/>
            <person name="Barry K."/>
            <person name="Grigoriev I.V."/>
            <person name="Spatafora J.W."/>
            <person name="Aimea M.C."/>
        </authorList>
    </citation>
    <scope>NUCLEOTIDE SEQUENCE [LARGE SCALE GENOMIC DNA]</scope>
    <source>
        <strain evidence="3 4">UBC 951</strain>
    </source>
</reference>
<accession>A0A066W1Z3</accession>
<proteinExistence type="predicted"/>
<name>A0A066W1Z3_TILAU</name>
<gene>
    <name evidence="3" type="ORF">K437DRAFT_255745</name>
</gene>